<dbReference type="GO" id="GO:0000447">
    <property type="term" value="P:endonucleolytic cleavage in ITS1 to separate SSU-rRNA from 5.8S rRNA and LSU-rRNA from tricistronic rRNA transcript (SSU-rRNA, 5.8S rRNA, LSU-rRNA)"/>
    <property type="evidence" value="ECO:0007669"/>
    <property type="project" value="TreeGrafter"/>
</dbReference>
<dbReference type="STRING" id="47427.A0A2H3E952"/>
<sequence>MRKGQIPNSFACSLSSTTMSVRYSTGNDKGKKIQRLASSYPFVQQLDVIFPSHDALENALLPLETHYARGKTTLSDIITSAKELGPESNLTVLSTSFDDDDVWCIDPRGILTLCVEKDTYETLGLVGRKVVLGYGRKHPHEERHVINIPLQANTESKGNKKRRDESLKVWDGRREPWSIICTSKDPVKLTQLGTVRPVKCQKTSMNDVHIPIVDLPPRPDSNQDDIDDWNESLHGLFEWVGMAGLGAQRLHANDRVDPHVSLYEAPSPSNIGNITHLRWRGFLGPDFVQSIIDTIMKISSPQFVSLTSHNFPYTPVPYLPRSAFTPSDSEAGFITPVVDPTKRSGDTWSMIFVSQRKAESLAWVIAETAN</sequence>
<dbReference type="Proteomes" id="UP000217790">
    <property type="component" value="Unassembled WGS sequence"/>
</dbReference>
<gene>
    <name evidence="1" type="ORF">ARMGADRAFT_959286</name>
</gene>
<dbReference type="InParanoid" id="A0A2H3E952"/>
<dbReference type="GO" id="GO:0001682">
    <property type="term" value="P:tRNA 5'-leader removal"/>
    <property type="evidence" value="ECO:0007669"/>
    <property type="project" value="InterPro"/>
</dbReference>
<dbReference type="Pfam" id="PF08584">
    <property type="entry name" value="Ribonuc_P_40"/>
    <property type="match status" value="1"/>
</dbReference>
<dbReference type="PANTHER" id="PTHR15396:SF1">
    <property type="entry name" value="RIBONUCLEASE P PROTEIN SUBUNIT P40"/>
    <property type="match status" value="1"/>
</dbReference>
<name>A0A2H3E952_ARMGA</name>
<dbReference type="EMBL" id="KZ293647">
    <property type="protein sequence ID" value="PBK99688.1"/>
    <property type="molecule type" value="Genomic_DNA"/>
</dbReference>
<dbReference type="GO" id="GO:0000172">
    <property type="term" value="C:ribonuclease MRP complex"/>
    <property type="evidence" value="ECO:0007669"/>
    <property type="project" value="TreeGrafter"/>
</dbReference>
<organism evidence="1 2">
    <name type="scientific">Armillaria gallica</name>
    <name type="common">Bulbous honey fungus</name>
    <name type="synonym">Armillaria bulbosa</name>
    <dbReference type="NCBI Taxonomy" id="47427"/>
    <lineage>
        <taxon>Eukaryota</taxon>
        <taxon>Fungi</taxon>
        <taxon>Dikarya</taxon>
        <taxon>Basidiomycota</taxon>
        <taxon>Agaricomycotina</taxon>
        <taxon>Agaricomycetes</taxon>
        <taxon>Agaricomycetidae</taxon>
        <taxon>Agaricales</taxon>
        <taxon>Marasmiineae</taxon>
        <taxon>Physalacriaceae</taxon>
        <taxon>Armillaria</taxon>
    </lineage>
</organism>
<dbReference type="AlphaFoldDB" id="A0A2H3E952"/>
<dbReference type="OrthoDB" id="63112at2759"/>
<dbReference type="PANTHER" id="PTHR15396">
    <property type="entry name" value="RIBONUCLEASE P PROTEIN SUBUNIT P40"/>
    <property type="match status" value="1"/>
</dbReference>
<evidence type="ECO:0000313" key="1">
    <source>
        <dbReference type="EMBL" id="PBK99688.1"/>
    </source>
</evidence>
<protein>
    <submittedName>
        <fullName evidence="1">Uncharacterized protein</fullName>
    </submittedName>
</protein>
<reference evidence="2" key="1">
    <citation type="journal article" date="2017" name="Nat. Ecol. Evol.">
        <title>Genome expansion and lineage-specific genetic innovations in the forest pathogenic fungi Armillaria.</title>
        <authorList>
            <person name="Sipos G."/>
            <person name="Prasanna A.N."/>
            <person name="Walter M.C."/>
            <person name="O'Connor E."/>
            <person name="Balint B."/>
            <person name="Krizsan K."/>
            <person name="Kiss B."/>
            <person name="Hess J."/>
            <person name="Varga T."/>
            <person name="Slot J."/>
            <person name="Riley R."/>
            <person name="Boka B."/>
            <person name="Rigling D."/>
            <person name="Barry K."/>
            <person name="Lee J."/>
            <person name="Mihaltcheva S."/>
            <person name="LaButti K."/>
            <person name="Lipzen A."/>
            <person name="Waldron R."/>
            <person name="Moloney N.M."/>
            <person name="Sperisen C."/>
            <person name="Kredics L."/>
            <person name="Vagvoelgyi C."/>
            <person name="Patrignani A."/>
            <person name="Fitzpatrick D."/>
            <person name="Nagy I."/>
            <person name="Doyle S."/>
            <person name="Anderson J.B."/>
            <person name="Grigoriev I.V."/>
            <person name="Gueldener U."/>
            <person name="Muensterkoetter M."/>
            <person name="Nagy L.G."/>
        </authorList>
    </citation>
    <scope>NUCLEOTIDE SEQUENCE [LARGE SCALE GENOMIC DNA]</scope>
    <source>
        <strain evidence="2">Ar21-2</strain>
    </source>
</reference>
<dbReference type="GO" id="GO:0000171">
    <property type="term" value="F:ribonuclease MRP activity"/>
    <property type="evidence" value="ECO:0007669"/>
    <property type="project" value="TreeGrafter"/>
</dbReference>
<evidence type="ECO:0000313" key="2">
    <source>
        <dbReference type="Proteomes" id="UP000217790"/>
    </source>
</evidence>
<dbReference type="InterPro" id="IPR013893">
    <property type="entry name" value="RNase_P_Rpp40"/>
</dbReference>
<accession>A0A2H3E952</accession>
<dbReference type="GO" id="GO:0030681">
    <property type="term" value="C:multimeric ribonuclease P complex"/>
    <property type="evidence" value="ECO:0007669"/>
    <property type="project" value="TreeGrafter"/>
</dbReference>
<dbReference type="OMA" id="EWVGMAC"/>
<proteinExistence type="predicted"/>
<keyword evidence="2" id="KW-1185">Reference proteome</keyword>
<dbReference type="GO" id="GO:0004526">
    <property type="term" value="F:ribonuclease P activity"/>
    <property type="evidence" value="ECO:0007669"/>
    <property type="project" value="TreeGrafter"/>
</dbReference>